<feature type="transmembrane region" description="Helical" evidence="1">
    <location>
        <begin position="63"/>
        <end position="84"/>
    </location>
</feature>
<sequence>MGGGAPVMGLLRAELRKTTSTRLWWGLFIPAGLLSVLINVFGGLFTAAIPAEDGRLPLLIGSLAYALGLTTVFSMVQGIVSAASEFRHRTITTTYVTSARRSLVLLAKMATSAVVGMVYALATVVLGVLAGLVGEAGSAFPTTGALLAVTLIGMAVSALWGALGAALGTAVSNQVSALVGALVYVLLGELLISTLLRNADSLDVRRLSAYLPGNAGDVAIYDIPARVLAGPDIGTVVVETLANVTAPPPWWGALLVLTAWTAAVAATAWVVADRRDVT</sequence>
<dbReference type="Proteomes" id="UP001597145">
    <property type="component" value="Unassembled WGS sequence"/>
</dbReference>
<keyword evidence="1" id="KW-0812">Transmembrane</keyword>
<gene>
    <name evidence="2" type="ORF">ACFSCY_03545</name>
</gene>
<dbReference type="PANTHER" id="PTHR37305:SF1">
    <property type="entry name" value="MEMBRANE PROTEIN"/>
    <property type="match status" value="1"/>
</dbReference>
<feature type="transmembrane region" description="Helical" evidence="1">
    <location>
        <begin position="23"/>
        <end position="51"/>
    </location>
</feature>
<keyword evidence="1" id="KW-1133">Transmembrane helix</keyword>
<accession>A0ABW4FEX0</accession>
<evidence type="ECO:0000313" key="3">
    <source>
        <dbReference type="Proteomes" id="UP001597145"/>
    </source>
</evidence>
<keyword evidence="3" id="KW-1185">Reference proteome</keyword>
<feature type="transmembrane region" description="Helical" evidence="1">
    <location>
        <begin position="175"/>
        <end position="196"/>
    </location>
</feature>
<protein>
    <submittedName>
        <fullName evidence="2">ABC transporter permease</fullName>
    </submittedName>
</protein>
<name>A0ABW4FEX0_9PSEU</name>
<dbReference type="EMBL" id="JBHUCP010000003">
    <property type="protein sequence ID" value="MFD1528507.1"/>
    <property type="molecule type" value="Genomic_DNA"/>
</dbReference>
<evidence type="ECO:0000313" key="2">
    <source>
        <dbReference type="EMBL" id="MFD1528507.1"/>
    </source>
</evidence>
<dbReference type="PANTHER" id="PTHR37305">
    <property type="entry name" value="INTEGRAL MEMBRANE PROTEIN-RELATED"/>
    <property type="match status" value="1"/>
</dbReference>
<dbReference type="RefSeq" id="WP_343969467.1">
    <property type="nucleotide sequence ID" value="NZ_BAAAJG010000001.1"/>
</dbReference>
<feature type="transmembrane region" description="Helical" evidence="1">
    <location>
        <begin position="105"/>
        <end position="133"/>
    </location>
</feature>
<evidence type="ECO:0000256" key="1">
    <source>
        <dbReference type="SAM" id="Phobius"/>
    </source>
</evidence>
<proteinExistence type="predicted"/>
<comment type="caution">
    <text evidence="2">The sequence shown here is derived from an EMBL/GenBank/DDBJ whole genome shotgun (WGS) entry which is preliminary data.</text>
</comment>
<feature type="transmembrane region" description="Helical" evidence="1">
    <location>
        <begin position="250"/>
        <end position="272"/>
    </location>
</feature>
<reference evidence="3" key="1">
    <citation type="journal article" date="2019" name="Int. J. Syst. Evol. Microbiol.">
        <title>The Global Catalogue of Microorganisms (GCM) 10K type strain sequencing project: providing services to taxonomists for standard genome sequencing and annotation.</title>
        <authorList>
            <consortium name="The Broad Institute Genomics Platform"/>
            <consortium name="The Broad Institute Genome Sequencing Center for Infectious Disease"/>
            <person name="Wu L."/>
            <person name="Ma J."/>
        </authorList>
    </citation>
    <scope>NUCLEOTIDE SEQUENCE [LARGE SCALE GENOMIC DNA]</scope>
    <source>
        <strain evidence="3">JCM 12165</strain>
    </source>
</reference>
<feature type="transmembrane region" description="Helical" evidence="1">
    <location>
        <begin position="145"/>
        <end position="168"/>
    </location>
</feature>
<keyword evidence="1" id="KW-0472">Membrane</keyword>
<organism evidence="2 3">
    <name type="scientific">Pseudonocardia aurantiaca</name>
    <dbReference type="NCBI Taxonomy" id="75290"/>
    <lineage>
        <taxon>Bacteria</taxon>
        <taxon>Bacillati</taxon>
        <taxon>Actinomycetota</taxon>
        <taxon>Actinomycetes</taxon>
        <taxon>Pseudonocardiales</taxon>
        <taxon>Pseudonocardiaceae</taxon>
        <taxon>Pseudonocardia</taxon>
    </lineage>
</organism>